<evidence type="ECO:0000256" key="3">
    <source>
        <dbReference type="SAM" id="MobiDB-lite"/>
    </source>
</evidence>
<evidence type="ECO:0000256" key="1">
    <source>
        <dbReference type="ARBA" id="ARBA00022737"/>
    </source>
</evidence>
<feature type="compositionally biased region" description="Basic and acidic residues" evidence="3">
    <location>
        <begin position="245"/>
        <end position="264"/>
    </location>
</feature>
<dbReference type="AlphaFoldDB" id="A0AAV0UYC4"/>
<dbReference type="SUPFAM" id="SSF48452">
    <property type="entry name" value="TPR-like"/>
    <property type="match status" value="1"/>
</dbReference>
<dbReference type="SUPFAM" id="SSF55797">
    <property type="entry name" value="PR-1-like"/>
    <property type="match status" value="1"/>
</dbReference>
<proteinExistence type="predicted"/>
<evidence type="ECO:0000259" key="5">
    <source>
        <dbReference type="SMART" id="SM00198"/>
    </source>
</evidence>
<sequence length="738" mass="81096">MKAARTALFVSATTAFLVLSTQASNNSKEEQAIWLDRHNYFRTTGLPWSAGNMRRIGWDAALATRAAAAAATCSATTARGVNVFRRSPSGDVSSAIDEAIQEWVVETAVATIQTMAQPGSTGLDVGVDIYNTYSQVVWASTSLVGCAASECADGNLVVCGYSPAGNDGESAWYHHAPQASECPGATVASYGLCIQEGDEANDRIAAIPTGRYSYQVYPAFVSDVQAILITTAREIATGKKIAPRRSTEELRNNRKTEPTTRDSESGSEGYPPSLSRKGGRATNASSEYEFSSSASVRTEGGGTDVPQGKVKAGSDADSTFQNDIESSERRKSSSPALKEQRATTQKDISLSTSEGHSKSAESEVASFRQMLGMYFLGMGAVAGILFFVHYTTPPKRYCTFQYSMATDKSKAAVAALERFVDTEQEEVKLDKSKAAKGDASRLNDSVYDWTRTYEQWDAWEDPEELAKQEQATRDRRERTSRTQLGCAHDHSAEQKLMDMTTAAKLAACEEFRVLGNRSYEHGQYQRAALHYHKALVYFDYVFTDTDEEEAEAEALKLKALLNVAACRLKTVHLDDAVHHIDQALEIDAGNVKALYRRAQAFRRMDKFDLAQRDLACALRLCRAADDSQSVALHLMQEKKLLQAKALNYKLRTKQVSDAMFGNRAPQDKALLRPTPESANGRRIQDGGTMNLSLSKRSDSILTSFCDDYKCWSAFQPSTRGLDELQTLISTPDERTMET</sequence>
<feature type="region of interest" description="Disordered" evidence="3">
    <location>
        <begin position="464"/>
        <end position="483"/>
    </location>
</feature>
<reference evidence="6" key="1">
    <citation type="submission" date="2022-12" db="EMBL/GenBank/DDBJ databases">
        <authorList>
            <person name="Webb A."/>
        </authorList>
    </citation>
    <scope>NUCLEOTIDE SEQUENCE</scope>
    <source>
        <strain evidence="6">Hp1</strain>
    </source>
</reference>
<feature type="compositionally biased region" description="Polar residues" evidence="3">
    <location>
        <begin position="342"/>
        <end position="354"/>
    </location>
</feature>
<dbReference type="PANTHER" id="PTHR11242:SF0">
    <property type="entry name" value="TPR_REGION DOMAIN-CONTAINING PROTEIN"/>
    <property type="match status" value="1"/>
</dbReference>
<dbReference type="InterPro" id="IPR035940">
    <property type="entry name" value="CAP_sf"/>
</dbReference>
<dbReference type="FunFam" id="3.40.33.10:FF:000053">
    <property type="entry name" value="Uncharacterized protein"/>
    <property type="match status" value="1"/>
</dbReference>
<feature type="compositionally biased region" description="Low complexity" evidence="3">
    <location>
        <begin position="284"/>
        <end position="295"/>
    </location>
</feature>
<accession>A0AAV0UYC4</accession>
<feature type="chain" id="PRO_5043684620" description="SCP domain-containing protein" evidence="4">
    <location>
        <begin position="24"/>
        <end position="738"/>
    </location>
</feature>
<keyword evidence="7" id="KW-1185">Reference proteome</keyword>
<organism evidence="6 7">
    <name type="scientific">Hyaloperonospora brassicae</name>
    <name type="common">Brassica downy mildew</name>
    <name type="synonym">Peronospora brassicae</name>
    <dbReference type="NCBI Taxonomy" id="162125"/>
    <lineage>
        <taxon>Eukaryota</taxon>
        <taxon>Sar</taxon>
        <taxon>Stramenopiles</taxon>
        <taxon>Oomycota</taxon>
        <taxon>Peronosporomycetes</taxon>
        <taxon>Peronosporales</taxon>
        <taxon>Peronosporaceae</taxon>
        <taxon>Hyaloperonospora</taxon>
    </lineage>
</organism>
<feature type="region of interest" description="Disordered" evidence="3">
    <location>
        <begin position="240"/>
        <end position="360"/>
    </location>
</feature>
<keyword evidence="1" id="KW-0677">Repeat</keyword>
<dbReference type="InterPro" id="IPR019734">
    <property type="entry name" value="TPR_rpt"/>
</dbReference>
<feature type="domain" description="SCP" evidence="5">
    <location>
        <begin position="29"/>
        <end position="169"/>
    </location>
</feature>
<dbReference type="InterPro" id="IPR011990">
    <property type="entry name" value="TPR-like_helical_dom_sf"/>
</dbReference>
<dbReference type="SMART" id="SM00028">
    <property type="entry name" value="TPR"/>
    <property type="match status" value="3"/>
</dbReference>
<gene>
    <name evidence="6" type="ORF">HBR001_LOCUS8131</name>
</gene>
<keyword evidence="4" id="KW-0732">Signal</keyword>
<feature type="signal peptide" evidence="4">
    <location>
        <begin position="1"/>
        <end position="23"/>
    </location>
</feature>
<dbReference type="SMART" id="SM00198">
    <property type="entry name" value="SCP"/>
    <property type="match status" value="1"/>
</dbReference>
<name>A0AAV0UYC4_HYABA</name>
<dbReference type="Proteomes" id="UP001162031">
    <property type="component" value="Unassembled WGS sequence"/>
</dbReference>
<dbReference type="Gene3D" id="3.40.33.10">
    <property type="entry name" value="CAP"/>
    <property type="match status" value="1"/>
</dbReference>
<dbReference type="InterPro" id="IPR039663">
    <property type="entry name" value="AIP/AIPL1/TTC9"/>
</dbReference>
<evidence type="ECO:0000256" key="2">
    <source>
        <dbReference type="ARBA" id="ARBA00022803"/>
    </source>
</evidence>
<dbReference type="CDD" id="cd05380">
    <property type="entry name" value="CAP_euk"/>
    <property type="match status" value="1"/>
</dbReference>
<feature type="compositionally biased region" description="Basic and acidic residues" evidence="3">
    <location>
        <begin position="464"/>
        <end position="480"/>
    </location>
</feature>
<keyword evidence="2" id="KW-0802">TPR repeat</keyword>
<dbReference type="Pfam" id="PF00188">
    <property type="entry name" value="CAP"/>
    <property type="match status" value="1"/>
</dbReference>
<dbReference type="EMBL" id="CANTFL010001445">
    <property type="protein sequence ID" value="CAI5740376.1"/>
    <property type="molecule type" value="Genomic_DNA"/>
</dbReference>
<dbReference type="Gene3D" id="1.25.40.10">
    <property type="entry name" value="Tetratricopeptide repeat domain"/>
    <property type="match status" value="1"/>
</dbReference>
<evidence type="ECO:0000313" key="6">
    <source>
        <dbReference type="EMBL" id="CAI5740376.1"/>
    </source>
</evidence>
<dbReference type="InterPro" id="IPR014044">
    <property type="entry name" value="CAP_dom"/>
</dbReference>
<protein>
    <recommendedName>
        <fullName evidence="5">SCP domain-containing protein</fullName>
    </recommendedName>
</protein>
<evidence type="ECO:0000256" key="4">
    <source>
        <dbReference type="SAM" id="SignalP"/>
    </source>
</evidence>
<comment type="caution">
    <text evidence="6">The sequence shown here is derived from an EMBL/GenBank/DDBJ whole genome shotgun (WGS) entry which is preliminary data.</text>
</comment>
<feature type="region of interest" description="Disordered" evidence="3">
    <location>
        <begin position="664"/>
        <end position="689"/>
    </location>
</feature>
<dbReference type="PANTHER" id="PTHR11242">
    <property type="entry name" value="ARYL HYDROCARBON RECEPTOR INTERACTING PROTEIN RELATED"/>
    <property type="match status" value="1"/>
</dbReference>
<evidence type="ECO:0000313" key="7">
    <source>
        <dbReference type="Proteomes" id="UP001162031"/>
    </source>
</evidence>
<dbReference type="InterPro" id="IPR001283">
    <property type="entry name" value="CRISP-related"/>
</dbReference>
<dbReference type="PRINTS" id="PR00837">
    <property type="entry name" value="V5TPXLIKE"/>
</dbReference>